<feature type="transmembrane region" description="Helical" evidence="1">
    <location>
        <begin position="23"/>
        <end position="45"/>
    </location>
</feature>
<evidence type="ECO:0008006" key="4">
    <source>
        <dbReference type="Google" id="ProtNLM"/>
    </source>
</evidence>
<keyword evidence="1" id="KW-1133">Transmembrane helix</keyword>
<dbReference type="EMBL" id="JBHMEA010000049">
    <property type="protein sequence ID" value="MFB9233522.1"/>
    <property type="molecule type" value="Genomic_DNA"/>
</dbReference>
<reference evidence="2 3" key="1">
    <citation type="submission" date="2024-09" db="EMBL/GenBank/DDBJ databases">
        <authorList>
            <person name="Sun Q."/>
            <person name="Mori K."/>
        </authorList>
    </citation>
    <scope>NUCLEOTIDE SEQUENCE [LARGE SCALE GENOMIC DNA]</scope>
    <source>
        <strain evidence="2 3">CECT 8726</strain>
    </source>
</reference>
<keyword evidence="3" id="KW-1185">Reference proteome</keyword>
<sequence>MTDLSASESKEEMSGLVNIGKAFWGYNPLTSLVLAAATVIGAFFIDLREQRKTTLAAFTNAYGTYQTAERQFVATALEAIQTHGRKGDTITKEQIRELVSATQTAREALSKVPTPTNSLRQSRANLLNAYASSLRAANKFTEGADGTLSVTIAISATDNSAYIFWLDADDFKNSTWRFYWASL</sequence>
<gene>
    <name evidence="2" type="ORF">ACFFUT_17140</name>
</gene>
<protein>
    <recommendedName>
        <fullName evidence="4">DUF2939 domain-containing protein</fullName>
    </recommendedName>
</protein>
<accession>A0ABV5JJ83</accession>
<keyword evidence="1" id="KW-0812">Transmembrane</keyword>
<keyword evidence="1" id="KW-0472">Membrane</keyword>
<comment type="caution">
    <text evidence="2">The sequence shown here is derived from an EMBL/GenBank/DDBJ whole genome shotgun (WGS) entry which is preliminary data.</text>
</comment>
<evidence type="ECO:0000256" key="1">
    <source>
        <dbReference type="SAM" id="Phobius"/>
    </source>
</evidence>
<evidence type="ECO:0000313" key="3">
    <source>
        <dbReference type="Proteomes" id="UP001589683"/>
    </source>
</evidence>
<organism evidence="2 3">
    <name type="scientific">Pseudohalocynthiibacter aestuariivivens</name>
    <dbReference type="NCBI Taxonomy" id="1591409"/>
    <lineage>
        <taxon>Bacteria</taxon>
        <taxon>Pseudomonadati</taxon>
        <taxon>Pseudomonadota</taxon>
        <taxon>Alphaproteobacteria</taxon>
        <taxon>Rhodobacterales</taxon>
        <taxon>Paracoccaceae</taxon>
        <taxon>Pseudohalocynthiibacter</taxon>
    </lineage>
</organism>
<evidence type="ECO:0000313" key="2">
    <source>
        <dbReference type="EMBL" id="MFB9233522.1"/>
    </source>
</evidence>
<dbReference type="RefSeq" id="WP_213888427.1">
    <property type="nucleotide sequence ID" value="NZ_JAGFNU010000003.1"/>
</dbReference>
<dbReference type="Proteomes" id="UP001589683">
    <property type="component" value="Unassembled WGS sequence"/>
</dbReference>
<proteinExistence type="predicted"/>
<name>A0ABV5JJ83_9RHOB</name>